<dbReference type="InterPro" id="IPR052027">
    <property type="entry name" value="PspC"/>
</dbReference>
<comment type="caution">
    <text evidence="9">The sequence shown here is derived from an EMBL/GenBank/DDBJ whole genome shotgun (WGS) entry which is preliminary data.</text>
</comment>
<evidence type="ECO:0000313" key="10">
    <source>
        <dbReference type="Proteomes" id="UP000050816"/>
    </source>
</evidence>
<evidence type="ECO:0000256" key="5">
    <source>
        <dbReference type="ARBA" id="ARBA00023136"/>
    </source>
</evidence>
<name>A0A0R1UKH8_9LACO</name>
<feature type="compositionally biased region" description="Basic and acidic residues" evidence="6">
    <location>
        <begin position="117"/>
        <end position="130"/>
    </location>
</feature>
<reference evidence="9 10" key="1">
    <citation type="journal article" date="2015" name="Genome Announc.">
        <title>Expanding the biotechnology potential of lactobacilli through comparative genomics of 213 strains and associated genera.</title>
        <authorList>
            <person name="Sun Z."/>
            <person name="Harris H.M."/>
            <person name="McCann A."/>
            <person name="Guo C."/>
            <person name="Argimon S."/>
            <person name="Zhang W."/>
            <person name="Yang X."/>
            <person name="Jeffery I.B."/>
            <person name="Cooney J.C."/>
            <person name="Kagawa T.F."/>
            <person name="Liu W."/>
            <person name="Song Y."/>
            <person name="Salvetti E."/>
            <person name="Wrobel A."/>
            <person name="Rasinkangas P."/>
            <person name="Parkhill J."/>
            <person name="Rea M.C."/>
            <person name="O'Sullivan O."/>
            <person name="Ritari J."/>
            <person name="Douillard F.P."/>
            <person name="Paul Ross R."/>
            <person name="Yang R."/>
            <person name="Briner A.E."/>
            <person name="Felis G.E."/>
            <person name="de Vos W.M."/>
            <person name="Barrangou R."/>
            <person name="Klaenhammer T.R."/>
            <person name="Caufield P.W."/>
            <person name="Cui Y."/>
            <person name="Zhang H."/>
            <person name="O'Toole P.W."/>
        </authorList>
    </citation>
    <scope>NUCLEOTIDE SEQUENCE [LARGE SCALE GENOMIC DNA]</scope>
    <source>
        <strain evidence="9 10">DSM 15946</strain>
    </source>
</reference>
<dbReference type="PATRIC" id="fig|1423760.3.peg.1579"/>
<protein>
    <recommendedName>
        <fullName evidence="8">Phage shock protein PspC N-terminal domain-containing protein</fullName>
    </recommendedName>
</protein>
<feature type="domain" description="Phage shock protein PspC N-terminal" evidence="8">
    <location>
        <begin position="33"/>
        <end position="91"/>
    </location>
</feature>
<dbReference type="Pfam" id="PF04024">
    <property type="entry name" value="PspC"/>
    <property type="match status" value="1"/>
</dbReference>
<proteinExistence type="predicted"/>
<dbReference type="GO" id="GO:0005886">
    <property type="term" value="C:plasma membrane"/>
    <property type="evidence" value="ECO:0007669"/>
    <property type="project" value="UniProtKB-SubCell"/>
</dbReference>
<feature type="region of interest" description="Disordered" evidence="6">
    <location>
        <begin position="106"/>
        <end position="130"/>
    </location>
</feature>
<sequence length="130" mass="14241">MRSANGESKIKTIKTTDFGKEQVTMASRHGQSRRLTRSATDRRLSGVCGGLGAYFGVKPVIFRLGFVGFTLVTQIVPELIIYLLMTLAMPADPQAPAWSNFFGPGAAPKAAPRKRKELHDVEEHDIEPKG</sequence>
<dbReference type="EMBL" id="AZFK01000040">
    <property type="protein sequence ID" value="KRL89915.1"/>
    <property type="molecule type" value="Genomic_DNA"/>
</dbReference>
<keyword evidence="2" id="KW-1003">Cell membrane</keyword>
<evidence type="ECO:0000259" key="8">
    <source>
        <dbReference type="Pfam" id="PF04024"/>
    </source>
</evidence>
<evidence type="ECO:0000256" key="1">
    <source>
        <dbReference type="ARBA" id="ARBA00004162"/>
    </source>
</evidence>
<evidence type="ECO:0000256" key="7">
    <source>
        <dbReference type="SAM" id="Phobius"/>
    </source>
</evidence>
<comment type="subcellular location">
    <subcellularLocation>
        <location evidence="1">Cell membrane</location>
        <topology evidence="1">Single-pass membrane protein</topology>
    </subcellularLocation>
</comment>
<accession>A0A0R1UKH8</accession>
<evidence type="ECO:0000256" key="4">
    <source>
        <dbReference type="ARBA" id="ARBA00022989"/>
    </source>
</evidence>
<dbReference type="InterPro" id="IPR007168">
    <property type="entry name" value="Phageshock_PspC_N"/>
</dbReference>
<evidence type="ECO:0000256" key="3">
    <source>
        <dbReference type="ARBA" id="ARBA00022692"/>
    </source>
</evidence>
<feature type="transmembrane region" description="Helical" evidence="7">
    <location>
        <begin position="60"/>
        <end position="84"/>
    </location>
</feature>
<organism evidence="9 10">
    <name type="scientific">Limosilactobacillus ingluviei DSM 15946</name>
    <dbReference type="NCBI Taxonomy" id="1423760"/>
    <lineage>
        <taxon>Bacteria</taxon>
        <taxon>Bacillati</taxon>
        <taxon>Bacillota</taxon>
        <taxon>Bacilli</taxon>
        <taxon>Lactobacillales</taxon>
        <taxon>Lactobacillaceae</taxon>
        <taxon>Limosilactobacillus</taxon>
    </lineage>
</organism>
<keyword evidence="3 7" id="KW-0812">Transmembrane</keyword>
<keyword evidence="4 7" id="KW-1133">Transmembrane helix</keyword>
<dbReference type="PANTHER" id="PTHR33885">
    <property type="entry name" value="PHAGE SHOCK PROTEIN C"/>
    <property type="match status" value="1"/>
</dbReference>
<dbReference type="Proteomes" id="UP000050816">
    <property type="component" value="Unassembled WGS sequence"/>
</dbReference>
<gene>
    <name evidence="9" type="ORF">FC43_GL001508</name>
</gene>
<keyword evidence="5 7" id="KW-0472">Membrane</keyword>
<evidence type="ECO:0000256" key="6">
    <source>
        <dbReference type="SAM" id="MobiDB-lite"/>
    </source>
</evidence>
<evidence type="ECO:0000313" key="9">
    <source>
        <dbReference type="EMBL" id="KRL89915.1"/>
    </source>
</evidence>
<dbReference type="AlphaFoldDB" id="A0A0R1UKH8"/>
<evidence type="ECO:0000256" key="2">
    <source>
        <dbReference type="ARBA" id="ARBA00022475"/>
    </source>
</evidence>
<dbReference type="PANTHER" id="PTHR33885:SF3">
    <property type="entry name" value="PHAGE SHOCK PROTEIN C"/>
    <property type="match status" value="1"/>
</dbReference>